<dbReference type="EMBL" id="CBTK010000147">
    <property type="protein sequence ID" value="CDH45383.1"/>
    <property type="molecule type" value="Genomic_DNA"/>
</dbReference>
<comment type="caution">
    <text evidence="9">The sequence shown here is derived from an EMBL/GenBank/DDBJ whole genome shotgun (WGS) entry which is preliminary data.</text>
</comment>
<dbReference type="GO" id="GO:0003677">
    <property type="term" value="F:DNA binding"/>
    <property type="evidence" value="ECO:0007669"/>
    <property type="project" value="InterPro"/>
</dbReference>
<accession>A0A7U7GBI7</accession>
<sequence length="145" mass="15796">MGKIIDDALVTIETDNPRLKGMLDKRFARAALEPAKLAELVDLISTIGFQSGDGAQDVLGQVYEYFLGQFAAAEGKRGGQFYTPASVVQVLVAMLSPHKGKVYDPCCGSGGMFNRKNLWKTTAAILAIFPFTGRNRTQPLGGWRR</sequence>
<dbReference type="AlphaFoldDB" id="A0A7U7GBI7"/>
<evidence type="ECO:0000256" key="6">
    <source>
        <dbReference type="ARBA" id="ARBA00022747"/>
    </source>
</evidence>
<keyword evidence="10" id="KW-1185">Reference proteome</keyword>
<proteinExistence type="inferred from homology"/>
<evidence type="ECO:0000256" key="7">
    <source>
        <dbReference type="ARBA" id="ARBA00047942"/>
    </source>
</evidence>
<dbReference type="GO" id="GO:0008170">
    <property type="term" value="F:N-methyltransferase activity"/>
    <property type="evidence" value="ECO:0007669"/>
    <property type="project" value="InterPro"/>
</dbReference>
<dbReference type="Proteomes" id="UP000019184">
    <property type="component" value="Unassembled WGS sequence"/>
</dbReference>
<evidence type="ECO:0000259" key="8">
    <source>
        <dbReference type="Pfam" id="PF02384"/>
    </source>
</evidence>
<protein>
    <recommendedName>
        <fullName evidence="2">site-specific DNA-methyltransferase (adenine-specific)</fullName>
        <ecNumber evidence="2">2.1.1.72</ecNumber>
    </recommendedName>
</protein>
<dbReference type="PANTHER" id="PTHR42998">
    <property type="entry name" value="TYPE I RESTRICTION ENZYME HINDVIIP M PROTEIN-RELATED"/>
    <property type="match status" value="1"/>
</dbReference>
<keyword evidence="3 9" id="KW-0489">Methyltransferase</keyword>
<dbReference type="Gene3D" id="3.40.50.150">
    <property type="entry name" value="Vaccinia Virus protein VP39"/>
    <property type="match status" value="1"/>
</dbReference>
<dbReference type="EC" id="2.1.1.72" evidence="2"/>
<evidence type="ECO:0000256" key="2">
    <source>
        <dbReference type="ARBA" id="ARBA00011900"/>
    </source>
</evidence>
<evidence type="ECO:0000256" key="1">
    <source>
        <dbReference type="ARBA" id="ARBA00006594"/>
    </source>
</evidence>
<dbReference type="SUPFAM" id="SSF53335">
    <property type="entry name" value="S-adenosyl-L-methionine-dependent methyltransferases"/>
    <property type="match status" value="1"/>
</dbReference>
<evidence type="ECO:0000313" key="10">
    <source>
        <dbReference type="Proteomes" id="UP000019184"/>
    </source>
</evidence>
<dbReference type="Gene3D" id="1.20.1260.30">
    <property type="match status" value="1"/>
</dbReference>
<organism evidence="9 10">
    <name type="scientific">Candidatus Contendobacter odensis Run_B_J11</name>
    <dbReference type="NCBI Taxonomy" id="1400861"/>
    <lineage>
        <taxon>Bacteria</taxon>
        <taxon>Pseudomonadati</taxon>
        <taxon>Pseudomonadota</taxon>
        <taxon>Gammaproteobacteria</taxon>
        <taxon>Candidatus Competibacteraceae</taxon>
        <taxon>Candidatus Contendibacter</taxon>
    </lineage>
</organism>
<dbReference type="GO" id="GO:0009007">
    <property type="term" value="F:site-specific DNA-methyltransferase (adenine-specific) activity"/>
    <property type="evidence" value="ECO:0007669"/>
    <property type="project" value="UniProtKB-EC"/>
</dbReference>
<keyword evidence="4 9" id="KW-0808">Transferase</keyword>
<evidence type="ECO:0000256" key="3">
    <source>
        <dbReference type="ARBA" id="ARBA00022603"/>
    </source>
</evidence>
<dbReference type="InterPro" id="IPR029063">
    <property type="entry name" value="SAM-dependent_MTases_sf"/>
</dbReference>
<dbReference type="Pfam" id="PF02384">
    <property type="entry name" value="N6_Mtase"/>
    <property type="match status" value="1"/>
</dbReference>
<comment type="similarity">
    <text evidence="1">Belongs to the N(4)/N(6)-methyltransferase family.</text>
</comment>
<reference evidence="9 10" key="1">
    <citation type="journal article" date="2014" name="ISME J.">
        <title>Candidatus Competibacter-lineage genomes retrieved from metagenomes reveal functional metabolic diversity.</title>
        <authorList>
            <person name="McIlroy S.J."/>
            <person name="Albertsen M."/>
            <person name="Andresen E.K."/>
            <person name="Saunders A.M."/>
            <person name="Kristiansen R."/>
            <person name="Stokholm-Bjerregaard M."/>
            <person name="Nielsen K.L."/>
            <person name="Nielsen P.H."/>
        </authorList>
    </citation>
    <scope>NUCLEOTIDE SEQUENCE [LARGE SCALE GENOMIC DNA]</scope>
    <source>
        <strain evidence="9 10">Run_B_J11</strain>
    </source>
</reference>
<dbReference type="PANTHER" id="PTHR42998:SF1">
    <property type="entry name" value="TYPE I RESTRICTION ENZYME HINDI METHYLASE SUBUNIT"/>
    <property type="match status" value="1"/>
</dbReference>
<gene>
    <name evidence="9" type="ORF">BN874_2300002</name>
</gene>
<feature type="domain" description="DNA methylase adenine-specific" evidence="8">
    <location>
        <begin position="55"/>
        <end position="114"/>
    </location>
</feature>
<evidence type="ECO:0000256" key="5">
    <source>
        <dbReference type="ARBA" id="ARBA00022691"/>
    </source>
</evidence>
<keyword evidence="6" id="KW-0680">Restriction system</keyword>
<dbReference type="GO" id="GO:0032259">
    <property type="term" value="P:methylation"/>
    <property type="evidence" value="ECO:0007669"/>
    <property type="project" value="UniProtKB-KW"/>
</dbReference>
<dbReference type="InterPro" id="IPR038333">
    <property type="entry name" value="T1MK-like_N_sf"/>
</dbReference>
<dbReference type="PRINTS" id="PR00507">
    <property type="entry name" value="N12N6MTFRASE"/>
</dbReference>
<evidence type="ECO:0000256" key="4">
    <source>
        <dbReference type="ARBA" id="ARBA00022679"/>
    </source>
</evidence>
<dbReference type="InterPro" id="IPR052916">
    <property type="entry name" value="Type-I_RE_MTase_Subunit"/>
</dbReference>
<evidence type="ECO:0000313" key="9">
    <source>
        <dbReference type="EMBL" id="CDH45383.1"/>
    </source>
</evidence>
<dbReference type="InterPro" id="IPR003356">
    <property type="entry name" value="DNA_methylase_A-5"/>
</dbReference>
<keyword evidence="5" id="KW-0949">S-adenosyl-L-methionine</keyword>
<comment type="catalytic activity">
    <reaction evidence="7">
        <text>a 2'-deoxyadenosine in DNA + S-adenosyl-L-methionine = an N(6)-methyl-2'-deoxyadenosine in DNA + S-adenosyl-L-homocysteine + H(+)</text>
        <dbReference type="Rhea" id="RHEA:15197"/>
        <dbReference type="Rhea" id="RHEA-COMP:12418"/>
        <dbReference type="Rhea" id="RHEA-COMP:12419"/>
        <dbReference type="ChEBI" id="CHEBI:15378"/>
        <dbReference type="ChEBI" id="CHEBI:57856"/>
        <dbReference type="ChEBI" id="CHEBI:59789"/>
        <dbReference type="ChEBI" id="CHEBI:90615"/>
        <dbReference type="ChEBI" id="CHEBI:90616"/>
        <dbReference type="EC" id="2.1.1.72"/>
    </reaction>
</comment>
<dbReference type="GO" id="GO:0009307">
    <property type="term" value="P:DNA restriction-modification system"/>
    <property type="evidence" value="ECO:0007669"/>
    <property type="project" value="UniProtKB-KW"/>
</dbReference>
<name>A0A7U7GBI7_9GAMM</name>